<proteinExistence type="predicted"/>
<dbReference type="PANTHER" id="PTHR46796">
    <property type="entry name" value="HTH-TYPE TRANSCRIPTIONAL ACTIVATOR RHAS-RELATED"/>
    <property type="match status" value="1"/>
</dbReference>
<dbReference type="SUPFAM" id="SSF46689">
    <property type="entry name" value="Homeodomain-like"/>
    <property type="match status" value="2"/>
</dbReference>
<dbReference type="InterPro" id="IPR050204">
    <property type="entry name" value="AraC_XylS_family_regulators"/>
</dbReference>
<keyword evidence="6" id="KW-1185">Reference proteome</keyword>
<evidence type="ECO:0000313" key="5">
    <source>
        <dbReference type="EMBL" id="TXL76788.1"/>
    </source>
</evidence>
<evidence type="ECO:0000259" key="4">
    <source>
        <dbReference type="PROSITE" id="PS01124"/>
    </source>
</evidence>
<evidence type="ECO:0000256" key="3">
    <source>
        <dbReference type="ARBA" id="ARBA00023163"/>
    </source>
</evidence>
<dbReference type="InterPro" id="IPR018060">
    <property type="entry name" value="HTH_AraC"/>
</dbReference>
<dbReference type="Gene3D" id="1.10.10.60">
    <property type="entry name" value="Homeodomain-like"/>
    <property type="match status" value="1"/>
</dbReference>
<evidence type="ECO:0000313" key="6">
    <source>
        <dbReference type="Proteomes" id="UP000321638"/>
    </source>
</evidence>
<dbReference type="EMBL" id="VDUZ01000010">
    <property type="protein sequence ID" value="TXL76788.1"/>
    <property type="molecule type" value="Genomic_DNA"/>
</dbReference>
<dbReference type="InterPro" id="IPR018062">
    <property type="entry name" value="HTH_AraC-typ_CS"/>
</dbReference>
<dbReference type="InterPro" id="IPR009057">
    <property type="entry name" value="Homeodomain-like_sf"/>
</dbReference>
<evidence type="ECO:0000256" key="1">
    <source>
        <dbReference type="ARBA" id="ARBA00023015"/>
    </source>
</evidence>
<dbReference type="Pfam" id="PF12833">
    <property type="entry name" value="HTH_18"/>
    <property type="match status" value="1"/>
</dbReference>
<feature type="domain" description="HTH araC/xylS-type" evidence="4">
    <location>
        <begin position="225"/>
        <end position="325"/>
    </location>
</feature>
<dbReference type="InterPro" id="IPR035418">
    <property type="entry name" value="AraC-bd_2"/>
</dbReference>
<dbReference type="AlphaFoldDB" id="A0A5C8PQB9"/>
<sequence>MASADTSVLQHRRVLESRDPDMTGSFMAAKEFHLDLPAGAARTFDFATSAVYLPNSYLGYIQYGSAATVRVPDGRARDDYFIHLPLRGRAEVLNHAGRVVCRRDHAVISAPSGHVMHAEAGSTRITLSITAAAIAGQAAALLGEAPRQMPAFAAGIDLASPAGRSISRQIRLAIADLDDGPGPPSPIMAGAYEQLIITGLLLHQPNSCSEALDRRAAQAPSRDVQRAVDYMQGRLSQPITLADIVAASGIPGRTLLQHFKDHRGTSPMRYLRQARLARVREALMRARDGDSVTDIALTWGFNHLGRFSVEYRAQFGESPSQTFKRSRAMRR</sequence>
<dbReference type="PROSITE" id="PS01124">
    <property type="entry name" value="HTH_ARAC_FAMILY_2"/>
    <property type="match status" value="1"/>
</dbReference>
<accession>A0A5C8PQB9</accession>
<comment type="caution">
    <text evidence="5">The sequence shown here is derived from an EMBL/GenBank/DDBJ whole genome shotgun (WGS) entry which is preliminary data.</text>
</comment>
<dbReference type="Proteomes" id="UP000321638">
    <property type="component" value="Unassembled WGS sequence"/>
</dbReference>
<dbReference type="GO" id="GO:0003700">
    <property type="term" value="F:DNA-binding transcription factor activity"/>
    <property type="evidence" value="ECO:0007669"/>
    <property type="project" value="InterPro"/>
</dbReference>
<keyword evidence="2" id="KW-0238">DNA-binding</keyword>
<dbReference type="PROSITE" id="PS00041">
    <property type="entry name" value="HTH_ARAC_FAMILY_1"/>
    <property type="match status" value="1"/>
</dbReference>
<evidence type="ECO:0000256" key="2">
    <source>
        <dbReference type="ARBA" id="ARBA00023125"/>
    </source>
</evidence>
<protein>
    <submittedName>
        <fullName evidence="5">AraC family transcriptional regulator</fullName>
    </submittedName>
</protein>
<gene>
    <name evidence="5" type="ORF">FHP25_11400</name>
</gene>
<name>A0A5C8PQB9_9HYPH</name>
<dbReference type="PANTHER" id="PTHR46796:SF12">
    <property type="entry name" value="HTH-TYPE DNA-BINDING TRANSCRIPTIONAL ACTIVATOR EUTR"/>
    <property type="match status" value="1"/>
</dbReference>
<dbReference type="RefSeq" id="WP_147847052.1">
    <property type="nucleotide sequence ID" value="NZ_VDUZ01000010.1"/>
</dbReference>
<keyword evidence="1" id="KW-0805">Transcription regulation</keyword>
<dbReference type="GO" id="GO:0043565">
    <property type="term" value="F:sequence-specific DNA binding"/>
    <property type="evidence" value="ECO:0007669"/>
    <property type="project" value="InterPro"/>
</dbReference>
<dbReference type="SMART" id="SM00342">
    <property type="entry name" value="HTH_ARAC"/>
    <property type="match status" value="1"/>
</dbReference>
<reference evidence="5 6" key="1">
    <citation type="submission" date="2019-06" db="EMBL/GenBank/DDBJ databases">
        <title>New taxonomy in bacterial strain CC-CFT640, isolated from vineyard.</title>
        <authorList>
            <person name="Lin S.-Y."/>
            <person name="Tsai C.-F."/>
            <person name="Young C.-C."/>
        </authorList>
    </citation>
    <scope>NUCLEOTIDE SEQUENCE [LARGE SCALE GENOMIC DNA]</scope>
    <source>
        <strain evidence="5 6">CC-CFT640</strain>
    </source>
</reference>
<organism evidence="5 6">
    <name type="scientific">Vineibacter terrae</name>
    <dbReference type="NCBI Taxonomy" id="2586908"/>
    <lineage>
        <taxon>Bacteria</taxon>
        <taxon>Pseudomonadati</taxon>
        <taxon>Pseudomonadota</taxon>
        <taxon>Alphaproteobacteria</taxon>
        <taxon>Hyphomicrobiales</taxon>
        <taxon>Vineibacter</taxon>
    </lineage>
</organism>
<dbReference type="OrthoDB" id="9802263at2"/>
<keyword evidence="3" id="KW-0804">Transcription</keyword>
<dbReference type="Pfam" id="PF14525">
    <property type="entry name" value="AraC_binding_2"/>
    <property type="match status" value="1"/>
</dbReference>